<sequence>MLKHVAHRLLHQAAKLTGAHAIGQQMLQGIRFDHPRQRHLALVQHWLQSVAQRCQLVGQITLVVAHHIHQQTQIEHALLQRLHDGMRLVGG</sequence>
<evidence type="ECO:0000313" key="1">
    <source>
        <dbReference type="EMBL" id="MPM98750.1"/>
    </source>
</evidence>
<protein>
    <submittedName>
        <fullName evidence="1">Uncharacterized protein</fullName>
    </submittedName>
</protein>
<gene>
    <name evidence="1" type="ORF">SDC9_145940</name>
</gene>
<organism evidence="1">
    <name type="scientific">bioreactor metagenome</name>
    <dbReference type="NCBI Taxonomy" id="1076179"/>
    <lineage>
        <taxon>unclassified sequences</taxon>
        <taxon>metagenomes</taxon>
        <taxon>ecological metagenomes</taxon>
    </lineage>
</organism>
<name>A0A645EAD0_9ZZZZ</name>
<comment type="caution">
    <text evidence="1">The sequence shown here is derived from an EMBL/GenBank/DDBJ whole genome shotgun (WGS) entry which is preliminary data.</text>
</comment>
<dbReference type="EMBL" id="VSSQ01044881">
    <property type="protein sequence ID" value="MPM98750.1"/>
    <property type="molecule type" value="Genomic_DNA"/>
</dbReference>
<accession>A0A645EAD0</accession>
<dbReference type="AlphaFoldDB" id="A0A645EAD0"/>
<reference evidence="1" key="1">
    <citation type="submission" date="2019-08" db="EMBL/GenBank/DDBJ databases">
        <authorList>
            <person name="Kucharzyk K."/>
            <person name="Murdoch R.W."/>
            <person name="Higgins S."/>
            <person name="Loffler F."/>
        </authorList>
    </citation>
    <scope>NUCLEOTIDE SEQUENCE</scope>
</reference>
<proteinExistence type="predicted"/>